<dbReference type="PANTHER" id="PTHR22838">
    <property type="entry name" value="WD REPEAT PROTEIN 26-RELATED"/>
    <property type="match status" value="1"/>
</dbReference>
<dbReference type="InterPro" id="IPR036322">
    <property type="entry name" value="WD40_repeat_dom_sf"/>
</dbReference>
<reference evidence="6 7" key="1">
    <citation type="journal article" date="2011" name="PLoS Pathog.">
        <title>Endophytic Life Strategies Decoded by Genome and Transcriptome Analyses of the Mutualistic Root Symbiont Piriformospora indica.</title>
        <authorList>
            <person name="Zuccaro A."/>
            <person name="Lahrmann U."/>
            <person name="Guldener U."/>
            <person name="Langen G."/>
            <person name="Pfiffi S."/>
            <person name="Biedenkopf D."/>
            <person name="Wong P."/>
            <person name="Samans B."/>
            <person name="Grimm C."/>
            <person name="Basiewicz M."/>
            <person name="Murat C."/>
            <person name="Martin F."/>
            <person name="Kogel K.H."/>
        </authorList>
    </citation>
    <scope>NUCLEOTIDE SEQUENCE [LARGE SCALE GENOMIC DNA]</scope>
    <source>
        <strain evidence="6 7">DSM 11827</strain>
    </source>
</reference>
<keyword evidence="7" id="KW-1185">Reference proteome</keyword>
<evidence type="ECO:0008006" key="8">
    <source>
        <dbReference type="Google" id="ProtNLM"/>
    </source>
</evidence>
<dbReference type="InterPro" id="IPR001680">
    <property type="entry name" value="WD40_rpt"/>
</dbReference>
<evidence type="ECO:0000256" key="4">
    <source>
        <dbReference type="SAM" id="MobiDB-lite"/>
    </source>
</evidence>
<keyword evidence="5" id="KW-0812">Transmembrane</keyword>
<dbReference type="SUPFAM" id="SSF50978">
    <property type="entry name" value="WD40 repeat-like"/>
    <property type="match status" value="1"/>
</dbReference>
<organism evidence="6 7">
    <name type="scientific">Serendipita indica (strain DSM 11827)</name>
    <name type="common">Root endophyte fungus</name>
    <name type="synonym">Piriformospora indica</name>
    <dbReference type="NCBI Taxonomy" id="1109443"/>
    <lineage>
        <taxon>Eukaryota</taxon>
        <taxon>Fungi</taxon>
        <taxon>Dikarya</taxon>
        <taxon>Basidiomycota</taxon>
        <taxon>Agaricomycotina</taxon>
        <taxon>Agaricomycetes</taxon>
        <taxon>Sebacinales</taxon>
        <taxon>Serendipitaceae</taxon>
        <taxon>Serendipita</taxon>
    </lineage>
</organism>
<evidence type="ECO:0000256" key="2">
    <source>
        <dbReference type="ARBA" id="ARBA00022737"/>
    </source>
</evidence>
<feature type="region of interest" description="Disordered" evidence="4">
    <location>
        <begin position="1"/>
        <end position="32"/>
    </location>
</feature>
<dbReference type="eggNOG" id="KOG0293">
    <property type="taxonomic scope" value="Eukaryota"/>
</dbReference>
<evidence type="ECO:0000313" key="6">
    <source>
        <dbReference type="EMBL" id="CCA71734.1"/>
    </source>
</evidence>
<feature type="region of interest" description="Disordered" evidence="4">
    <location>
        <begin position="568"/>
        <end position="587"/>
    </location>
</feature>
<proteinExistence type="predicted"/>
<dbReference type="InterPro" id="IPR051350">
    <property type="entry name" value="WD_repeat-ST_regulator"/>
</dbReference>
<sequence>MENRNDIPGTPGRTGAASPSSGGRGGPHPTALKRKLTLLQLIDELSALKEDDHGLHAIEEKREKDHFIEVDTGENVSKEEREGAEMFRKFDKSISSLDQGLLSFQTAARQLGSSVGLLASAHQLRTRLHTIQALFHENAADIFPTQIKSKAIDIEPLKPKTKRNKNNPRARSNSRALLLRRSTVTVAPELDTLPAELFALSRDVKAFLTHLEEFPEFVDEALNESITAFEMDLQYRADCLSEYQDQFRWKAVQKYVHGVSMEMTLHLDIITRALQEFVANGVPAIRFAQKHNGDNLLNLSTIATFFSGVTATAAQYSFDKREKPLDRVTNLMFFGSLVLSISAAINSLLGLTWKRAMYRSPRHRVPWWVLIWIKRSPLVLMVISVGLFSTGLVCFCYATQPFLVSIFVLVLTCFCTMGLLAVSAWFTAERWIYSKHNGLRWLSDVLSDQWESFIRYPPVRFIRYIPRRILAAFRRLFAPCLPNQDESIIEDGLPYANGGDNRASASPSPINYRPSALDLSEKGMSPLDSPVVSSPRLDRASEDDVGISSPVRSPARIFSLSSALSDSTTRIDTSATSTAPPAPPPPALSKLRQIAWKVADNQKETSSIGSNPTARSMTILADQAKRRETGDGKSNEVVRQPTRIGTIRPALKKLQVTHTIFDHTGLVRHVQFSPNGKMLATSGWDGTARLYIVPTDPNSAVERGKVMAVSEGFINQVAWSPDGNWLLTKKSHAIQVWSTETAVRKHNIRRASSVVKSVCWFPSSNSFLSVEESQVVQFGLDGELQETYELDRLNLWDVGITPDEERMLGVAELTKTKSGLQPRMSKIEKRVVVYNLKEKKVESLVPVLDEVRDITISRSGQYALVSSENKGPPQLLRMDIVNGVGRLVPAQTYLPKHDVDFAGPSYFAGVDDELIMVPTKSGDILLWDRQSGQLLHALRNKDVGENDLTSVAWNYALRRPMLASGEHDGSVRIWMSASSEREMSREKGRTSEPIAPIMYPDILTTSPPSTSRQQTSTTDQVAHNIIEVRRRSSMDGSVDGDRGGGRARRVDSPVPSHFSTDR</sequence>
<name>G4TK88_SERID</name>
<feature type="region of interest" description="Disordered" evidence="4">
    <location>
        <begin position="519"/>
        <end position="548"/>
    </location>
</feature>
<keyword evidence="2" id="KW-0677">Repeat</keyword>
<comment type="caution">
    <text evidence="6">The sequence shown here is derived from an EMBL/GenBank/DDBJ whole genome shotgun (WGS) entry which is preliminary data.</text>
</comment>
<feature type="transmembrane region" description="Helical" evidence="5">
    <location>
        <begin position="406"/>
        <end position="426"/>
    </location>
</feature>
<keyword evidence="5" id="KW-0472">Membrane</keyword>
<feature type="compositionally biased region" description="Low complexity" evidence="4">
    <location>
        <begin position="11"/>
        <end position="21"/>
    </location>
</feature>
<gene>
    <name evidence="6" type="ORF">PIIN_05669</name>
</gene>
<evidence type="ECO:0000256" key="1">
    <source>
        <dbReference type="ARBA" id="ARBA00022574"/>
    </source>
</evidence>
<dbReference type="Proteomes" id="UP000007148">
    <property type="component" value="Unassembled WGS sequence"/>
</dbReference>
<dbReference type="GO" id="GO:0043161">
    <property type="term" value="P:proteasome-mediated ubiquitin-dependent protein catabolic process"/>
    <property type="evidence" value="ECO:0007669"/>
    <property type="project" value="TreeGrafter"/>
</dbReference>
<dbReference type="STRING" id="1109443.G4TK88"/>
<feature type="compositionally biased region" description="Basic and acidic residues" evidence="4">
    <location>
        <begin position="1026"/>
        <end position="1051"/>
    </location>
</feature>
<feature type="region of interest" description="Disordered" evidence="4">
    <location>
        <begin position="999"/>
        <end position="1062"/>
    </location>
</feature>
<dbReference type="HOGENOM" id="CLU_008849_0_0_1"/>
<dbReference type="AlphaFoldDB" id="G4TK88"/>
<dbReference type="Gene3D" id="2.130.10.10">
    <property type="entry name" value="YVTN repeat-like/Quinoprotein amine dehydrogenase"/>
    <property type="match status" value="1"/>
</dbReference>
<feature type="repeat" description="WD" evidence="3">
    <location>
        <begin position="660"/>
        <end position="691"/>
    </location>
</feature>
<evidence type="ECO:0000256" key="5">
    <source>
        <dbReference type="SAM" id="Phobius"/>
    </source>
</evidence>
<evidence type="ECO:0000313" key="7">
    <source>
        <dbReference type="Proteomes" id="UP000007148"/>
    </source>
</evidence>
<keyword evidence="1 3" id="KW-0853">WD repeat</keyword>
<keyword evidence="5" id="KW-1133">Transmembrane helix</keyword>
<feature type="compositionally biased region" description="Low complexity" evidence="4">
    <location>
        <begin position="1004"/>
        <end position="1018"/>
    </location>
</feature>
<protein>
    <recommendedName>
        <fullName evidence="8">WD40 repeat-like protein</fullName>
    </recommendedName>
</protein>
<dbReference type="InParanoid" id="G4TK88"/>
<dbReference type="OMA" id="AVNSFWF"/>
<dbReference type="PANTHER" id="PTHR22838:SF0">
    <property type="entry name" value="WD REPEAT-CONTAINING PROTEIN 26"/>
    <property type="match status" value="1"/>
</dbReference>
<dbReference type="PROSITE" id="PS50082">
    <property type="entry name" value="WD_REPEATS_2"/>
    <property type="match status" value="1"/>
</dbReference>
<feature type="transmembrane region" description="Helical" evidence="5">
    <location>
        <begin position="330"/>
        <end position="353"/>
    </location>
</feature>
<evidence type="ECO:0000256" key="3">
    <source>
        <dbReference type="PROSITE-ProRule" id="PRU00221"/>
    </source>
</evidence>
<dbReference type="InterPro" id="IPR015943">
    <property type="entry name" value="WD40/YVTN_repeat-like_dom_sf"/>
</dbReference>
<accession>G4TK88</accession>
<feature type="transmembrane region" description="Helical" evidence="5">
    <location>
        <begin position="378"/>
        <end position="400"/>
    </location>
</feature>
<dbReference type="SMART" id="SM00320">
    <property type="entry name" value="WD40"/>
    <property type="match status" value="3"/>
</dbReference>
<dbReference type="OrthoDB" id="972532at2759"/>
<dbReference type="GO" id="GO:0034657">
    <property type="term" value="C:GID complex"/>
    <property type="evidence" value="ECO:0007669"/>
    <property type="project" value="TreeGrafter"/>
</dbReference>
<dbReference type="Pfam" id="PF00400">
    <property type="entry name" value="WD40"/>
    <property type="match status" value="3"/>
</dbReference>
<feature type="transmembrane region" description="Helical" evidence="5">
    <location>
        <begin position="296"/>
        <end position="318"/>
    </location>
</feature>
<dbReference type="PROSITE" id="PS50294">
    <property type="entry name" value="WD_REPEATS_REGION"/>
    <property type="match status" value="1"/>
</dbReference>
<dbReference type="EMBL" id="CAFZ01000132">
    <property type="protein sequence ID" value="CCA71734.1"/>
    <property type="molecule type" value="Genomic_DNA"/>
</dbReference>